<dbReference type="EMBL" id="JAUYZG010000024">
    <property type="protein sequence ID" value="KAK2870298.1"/>
    <property type="molecule type" value="Genomic_DNA"/>
</dbReference>
<keyword evidence="3" id="KW-1185">Reference proteome</keyword>
<feature type="compositionally biased region" description="Polar residues" evidence="1">
    <location>
        <begin position="1"/>
        <end position="15"/>
    </location>
</feature>
<feature type="compositionally biased region" description="Polar residues" evidence="1">
    <location>
        <begin position="56"/>
        <end position="68"/>
    </location>
</feature>
<feature type="region of interest" description="Disordered" evidence="1">
    <location>
        <begin position="1"/>
        <end position="68"/>
    </location>
</feature>
<evidence type="ECO:0000313" key="2">
    <source>
        <dbReference type="EMBL" id="KAK2870298.1"/>
    </source>
</evidence>
<dbReference type="Proteomes" id="UP001187343">
    <property type="component" value="Unassembled WGS sequence"/>
</dbReference>
<evidence type="ECO:0000256" key="1">
    <source>
        <dbReference type="SAM" id="MobiDB-lite"/>
    </source>
</evidence>
<reference evidence="2" key="1">
    <citation type="submission" date="2023-08" db="EMBL/GenBank/DDBJ databases">
        <title>Chromosome-level Genome Assembly of mud carp (Cirrhinus molitorella).</title>
        <authorList>
            <person name="Liu H."/>
        </authorList>
    </citation>
    <scope>NUCLEOTIDE SEQUENCE</scope>
    <source>
        <strain evidence="2">Prfri</strain>
        <tissue evidence="2">Muscle</tissue>
    </source>
</reference>
<comment type="caution">
    <text evidence="2">The sequence shown here is derived from an EMBL/GenBank/DDBJ whole genome shotgun (WGS) entry which is preliminary data.</text>
</comment>
<organism evidence="2 3">
    <name type="scientific">Cirrhinus molitorella</name>
    <name type="common">mud carp</name>
    <dbReference type="NCBI Taxonomy" id="172907"/>
    <lineage>
        <taxon>Eukaryota</taxon>
        <taxon>Metazoa</taxon>
        <taxon>Chordata</taxon>
        <taxon>Craniata</taxon>
        <taxon>Vertebrata</taxon>
        <taxon>Euteleostomi</taxon>
        <taxon>Actinopterygii</taxon>
        <taxon>Neopterygii</taxon>
        <taxon>Teleostei</taxon>
        <taxon>Ostariophysi</taxon>
        <taxon>Cypriniformes</taxon>
        <taxon>Cyprinidae</taxon>
        <taxon>Labeoninae</taxon>
        <taxon>Labeonini</taxon>
        <taxon>Cirrhinus</taxon>
    </lineage>
</organism>
<evidence type="ECO:0000313" key="3">
    <source>
        <dbReference type="Proteomes" id="UP001187343"/>
    </source>
</evidence>
<dbReference type="AlphaFoldDB" id="A0AA88P403"/>
<proteinExistence type="predicted"/>
<sequence length="68" mass="7240">MDLPRNPSSQLTISIMSRVVRSSRHTPDDQGRNTGPPGPGHVTNPCHVTSAADGMGTSSGSWHQCHFS</sequence>
<gene>
    <name evidence="2" type="ORF">Q8A67_024690</name>
</gene>
<protein>
    <submittedName>
        <fullName evidence="2">Uncharacterized protein</fullName>
    </submittedName>
</protein>
<name>A0AA88P403_9TELE</name>
<accession>A0AA88P403</accession>